<dbReference type="SUPFAM" id="SSF56349">
    <property type="entry name" value="DNA breaking-rejoining enzymes"/>
    <property type="match status" value="1"/>
</dbReference>
<reference evidence="7 8" key="1">
    <citation type="submission" date="2016-10" db="EMBL/GenBank/DDBJ databases">
        <authorList>
            <person name="de Groot N.N."/>
        </authorList>
    </citation>
    <scope>NUCLEOTIDE SEQUENCE [LARGE SCALE GENOMIC DNA]</scope>
    <source>
        <strain evidence="7 8">KH2T6</strain>
    </source>
</reference>
<dbReference type="InterPro" id="IPR050090">
    <property type="entry name" value="Tyrosine_recombinase_XerCD"/>
</dbReference>
<dbReference type="Gene3D" id="1.10.150.130">
    <property type="match status" value="1"/>
</dbReference>
<dbReference type="PROSITE" id="PS51898">
    <property type="entry name" value="TYR_RECOMBINASE"/>
    <property type="match status" value="1"/>
</dbReference>
<proteinExistence type="inferred from homology"/>
<dbReference type="Pfam" id="PF13102">
    <property type="entry name" value="Phage_int_SAM_5"/>
    <property type="match status" value="1"/>
</dbReference>
<evidence type="ECO:0000256" key="1">
    <source>
        <dbReference type="ARBA" id="ARBA00008857"/>
    </source>
</evidence>
<evidence type="ECO:0000256" key="2">
    <source>
        <dbReference type="ARBA" id="ARBA00023125"/>
    </source>
</evidence>
<evidence type="ECO:0000259" key="5">
    <source>
        <dbReference type="PROSITE" id="PS51898"/>
    </source>
</evidence>
<dbReference type="InterPro" id="IPR011010">
    <property type="entry name" value="DNA_brk_join_enz"/>
</dbReference>
<dbReference type="GO" id="GO:0003677">
    <property type="term" value="F:DNA binding"/>
    <property type="evidence" value="ECO:0007669"/>
    <property type="project" value="UniProtKB-UniRule"/>
</dbReference>
<dbReference type="InterPro" id="IPR010998">
    <property type="entry name" value="Integrase_recombinase_N"/>
</dbReference>
<feature type="domain" description="Tyr recombinase" evidence="5">
    <location>
        <begin position="123"/>
        <end position="317"/>
    </location>
</feature>
<name>A0A1H7IP78_RUMAL</name>
<dbReference type="InterPro" id="IPR002104">
    <property type="entry name" value="Integrase_catalytic"/>
</dbReference>
<dbReference type="Gene3D" id="1.10.443.10">
    <property type="entry name" value="Intergrase catalytic core"/>
    <property type="match status" value="1"/>
</dbReference>
<dbReference type="PANTHER" id="PTHR30349">
    <property type="entry name" value="PHAGE INTEGRASE-RELATED"/>
    <property type="match status" value="1"/>
</dbReference>
<organism evidence="7 8">
    <name type="scientific">Ruminococcus albus</name>
    <dbReference type="NCBI Taxonomy" id="1264"/>
    <lineage>
        <taxon>Bacteria</taxon>
        <taxon>Bacillati</taxon>
        <taxon>Bacillota</taxon>
        <taxon>Clostridia</taxon>
        <taxon>Eubacteriales</taxon>
        <taxon>Oscillospiraceae</taxon>
        <taxon>Ruminococcus</taxon>
    </lineage>
</organism>
<dbReference type="GO" id="GO:0015074">
    <property type="term" value="P:DNA integration"/>
    <property type="evidence" value="ECO:0007669"/>
    <property type="project" value="InterPro"/>
</dbReference>
<dbReference type="GO" id="GO:0006310">
    <property type="term" value="P:DNA recombination"/>
    <property type="evidence" value="ECO:0007669"/>
    <property type="project" value="UniProtKB-KW"/>
</dbReference>
<sequence length="346" mass="39906">MNNTVKKKLFFSMTLDFLETYIPQDSPSLKTVKTYRDGLSIFRRYVSDEKGISMKRFLFEDCTFDFLLDYRNWLLDYKKHTRSTVNNRLAAIKSYVRYASSRDVSLQQVYLSITDVPFLRVEKKMRPIIEERSTLKAFLDAPPNTRTGCRDTMMLSVLFDTMIRADELINIRLKDVNLKVAAPYILIKGKGNKERTVPISENVVSLIEAYMAEYHDGESAGSSVPFIYTVSHGEIHSMSERNVERIVKKYADIVRKDHPDLPNPVYPHMLRRTRGTYLYRDGVAIETIAVAMGHSSIQTTKDHYAFPSLEQKRKAMEIGNPVISSGNEVPEWPDDEDEFARLCGLR</sequence>
<dbReference type="RefSeq" id="WP_024855854.1">
    <property type="nucleotide sequence ID" value="NZ_FOAT01000004.1"/>
</dbReference>
<evidence type="ECO:0000313" key="7">
    <source>
        <dbReference type="EMBL" id="SEK64228.1"/>
    </source>
</evidence>
<dbReference type="OrthoDB" id="9801717at2"/>
<dbReference type="InterPro" id="IPR044068">
    <property type="entry name" value="CB"/>
</dbReference>
<protein>
    <submittedName>
        <fullName evidence="7">Site-specific recombinase XerD</fullName>
    </submittedName>
</protein>
<feature type="domain" description="Core-binding (CB)" evidence="6">
    <location>
        <begin position="8"/>
        <end position="100"/>
    </location>
</feature>
<keyword evidence="3" id="KW-0233">DNA recombination</keyword>
<dbReference type="InterPro" id="IPR025269">
    <property type="entry name" value="SAM-like_dom"/>
</dbReference>
<dbReference type="Proteomes" id="UP000186015">
    <property type="component" value="Unassembled WGS sequence"/>
</dbReference>
<dbReference type="PANTHER" id="PTHR30349:SF41">
    <property type="entry name" value="INTEGRASE_RECOMBINASE PROTEIN MJ0367-RELATED"/>
    <property type="match status" value="1"/>
</dbReference>
<dbReference type="Pfam" id="PF00589">
    <property type="entry name" value="Phage_integrase"/>
    <property type="match status" value="1"/>
</dbReference>
<keyword evidence="2 4" id="KW-0238">DNA-binding</keyword>
<evidence type="ECO:0000259" key="6">
    <source>
        <dbReference type="PROSITE" id="PS51900"/>
    </source>
</evidence>
<comment type="similarity">
    <text evidence="1">Belongs to the 'phage' integrase family.</text>
</comment>
<gene>
    <name evidence="7" type="ORF">SAMN05216469_10429</name>
</gene>
<evidence type="ECO:0000256" key="3">
    <source>
        <dbReference type="ARBA" id="ARBA00023172"/>
    </source>
</evidence>
<dbReference type="PROSITE" id="PS51900">
    <property type="entry name" value="CB"/>
    <property type="match status" value="1"/>
</dbReference>
<dbReference type="EMBL" id="FOAT01000004">
    <property type="protein sequence ID" value="SEK64228.1"/>
    <property type="molecule type" value="Genomic_DNA"/>
</dbReference>
<evidence type="ECO:0000256" key="4">
    <source>
        <dbReference type="PROSITE-ProRule" id="PRU01248"/>
    </source>
</evidence>
<dbReference type="InterPro" id="IPR013762">
    <property type="entry name" value="Integrase-like_cat_sf"/>
</dbReference>
<evidence type="ECO:0000313" key="8">
    <source>
        <dbReference type="Proteomes" id="UP000186015"/>
    </source>
</evidence>
<accession>A0A1H7IP78</accession>
<dbReference type="AlphaFoldDB" id="A0A1H7IP78"/>